<accession>A0ACC0XW72</accession>
<organism evidence="1 2">
    <name type="scientific">Pistacia integerrima</name>
    <dbReference type="NCBI Taxonomy" id="434235"/>
    <lineage>
        <taxon>Eukaryota</taxon>
        <taxon>Viridiplantae</taxon>
        <taxon>Streptophyta</taxon>
        <taxon>Embryophyta</taxon>
        <taxon>Tracheophyta</taxon>
        <taxon>Spermatophyta</taxon>
        <taxon>Magnoliopsida</taxon>
        <taxon>eudicotyledons</taxon>
        <taxon>Gunneridae</taxon>
        <taxon>Pentapetalae</taxon>
        <taxon>rosids</taxon>
        <taxon>malvids</taxon>
        <taxon>Sapindales</taxon>
        <taxon>Anacardiaceae</taxon>
        <taxon>Pistacia</taxon>
    </lineage>
</organism>
<keyword evidence="2" id="KW-1185">Reference proteome</keyword>
<proteinExistence type="predicted"/>
<protein>
    <submittedName>
        <fullName evidence="1">Uncharacterized protein</fullName>
    </submittedName>
</protein>
<gene>
    <name evidence="1" type="ORF">Pint_09181</name>
</gene>
<evidence type="ECO:0000313" key="1">
    <source>
        <dbReference type="EMBL" id="KAJ0024946.1"/>
    </source>
</evidence>
<sequence>MAFQGNNRPHMLSVKESFSDQYFLLNFIMGSYLGPDVYSDNPRRSAFQRLAEGLPPYTSKNLGFSFVSISQLESLYYYVLRNAHRSLVLKPDVLHMYLKGNMPLPSSELPGDCWQFTSFFPTNIHAHKRYSENYEIVKGIALIDHPVTSYMKKENLERFKHLSSMNDLKIDKIKSLSYEHGYQKSQEKGGANCVKDSGKMAAGGTSNGNINSSAKFQETCKGRHRCNTLRIPAFPHVVSVSKQLREGANQKTCKGDGPAMMPLLSVPDVEECTSDASITLTGTATMGIAGPPVGVVDIGVSQRAYFFQVALPGVRRDYCEFSCEIESNGRVHIQGSTSGGKAIKKRSRVFHIKLQQLCPSGQFTLSFSLPGPVDPRLFKPNFRPDGIFEGVIIKHS</sequence>
<dbReference type="EMBL" id="CM047745">
    <property type="protein sequence ID" value="KAJ0024946.1"/>
    <property type="molecule type" value="Genomic_DNA"/>
</dbReference>
<dbReference type="Proteomes" id="UP001163603">
    <property type="component" value="Chromosome 10"/>
</dbReference>
<comment type="caution">
    <text evidence="1">The sequence shown here is derived from an EMBL/GenBank/DDBJ whole genome shotgun (WGS) entry which is preliminary data.</text>
</comment>
<reference evidence="2" key="1">
    <citation type="journal article" date="2023" name="G3 (Bethesda)">
        <title>Genome assembly and association tests identify interacting loci associated with vigor, precocity, and sex in interspecific pistachio rootstocks.</title>
        <authorList>
            <person name="Palmer W."/>
            <person name="Jacygrad E."/>
            <person name="Sagayaradj S."/>
            <person name="Cavanaugh K."/>
            <person name="Han R."/>
            <person name="Bertier L."/>
            <person name="Beede B."/>
            <person name="Kafkas S."/>
            <person name="Golino D."/>
            <person name="Preece J."/>
            <person name="Michelmore R."/>
        </authorList>
    </citation>
    <scope>NUCLEOTIDE SEQUENCE [LARGE SCALE GENOMIC DNA]</scope>
</reference>
<name>A0ACC0XW72_9ROSI</name>
<evidence type="ECO:0000313" key="2">
    <source>
        <dbReference type="Proteomes" id="UP001163603"/>
    </source>
</evidence>